<evidence type="ECO:0000259" key="1">
    <source>
        <dbReference type="Pfam" id="PF14246"/>
    </source>
</evidence>
<dbReference type="Gene3D" id="1.10.357.10">
    <property type="entry name" value="Tetracycline Repressor, domain 2"/>
    <property type="match status" value="1"/>
</dbReference>
<reference evidence="3" key="1">
    <citation type="journal article" date="2019" name="Int. J. Syst. Evol. Microbiol.">
        <title>The Global Catalogue of Microorganisms (GCM) 10K type strain sequencing project: providing services to taxonomists for standard genome sequencing and annotation.</title>
        <authorList>
            <consortium name="The Broad Institute Genomics Platform"/>
            <consortium name="The Broad Institute Genome Sequencing Center for Infectious Disease"/>
            <person name="Wu L."/>
            <person name="Ma J."/>
        </authorList>
    </citation>
    <scope>NUCLEOTIDE SEQUENCE [LARGE SCALE GENOMIC DNA]</scope>
    <source>
        <strain evidence="3">JCM 31486</strain>
    </source>
</reference>
<accession>A0ABW3MQ89</accession>
<dbReference type="InterPro" id="IPR036271">
    <property type="entry name" value="Tet_transcr_reg_TetR-rel_C_sf"/>
</dbReference>
<proteinExistence type="predicted"/>
<keyword evidence="3" id="KW-1185">Reference proteome</keyword>
<comment type="caution">
    <text evidence="2">The sequence shown here is derived from an EMBL/GenBank/DDBJ whole genome shotgun (WGS) entry which is preliminary data.</text>
</comment>
<dbReference type="InterPro" id="IPR039536">
    <property type="entry name" value="TetR_C_Proteobacteria"/>
</dbReference>
<dbReference type="Pfam" id="PF14246">
    <property type="entry name" value="TetR_C_7"/>
    <property type="match status" value="1"/>
</dbReference>
<feature type="non-terminal residue" evidence="2">
    <location>
        <position position="1"/>
    </location>
</feature>
<name>A0ABW3MQ89_9PSEU</name>
<organism evidence="2 3">
    <name type="scientific">Kibdelosporangium lantanae</name>
    <dbReference type="NCBI Taxonomy" id="1497396"/>
    <lineage>
        <taxon>Bacteria</taxon>
        <taxon>Bacillati</taxon>
        <taxon>Actinomycetota</taxon>
        <taxon>Actinomycetes</taxon>
        <taxon>Pseudonocardiales</taxon>
        <taxon>Pseudonocardiaceae</taxon>
        <taxon>Kibdelosporangium</taxon>
    </lineage>
</organism>
<protein>
    <submittedName>
        <fullName evidence="2">TetR/AcrR family transcriptional regulator C-terminal domain-containing protein</fullName>
    </submittedName>
</protein>
<gene>
    <name evidence="2" type="ORF">ACFQ1S_45975</name>
</gene>
<evidence type="ECO:0000313" key="3">
    <source>
        <dbReference type="Proteomes" id="UP001597045"/>
    </source>
</evidence>
<evidence type="ECO:0000313" key="2">
    <source>
        <dbReference type="EMBL" id="MFD1052422.1"/>
    </source>
</evidence>
<dbReference type="SUPFAM" id="SSF48498">
    <property type="entry name" value="Tetracyclin repressor-like, C-terminal domain"/>
    <property type="match status" value="1"/>
</dbReference>
<dbReference type="EMBL" id="JBHTIS010004405">
    <property type="protein sequence ID" value="MFD1052422.1"/>
    <property type="molecule type" value="Genomic_DNA"/>
</dbReference>
<dbReference type="Proteomes" id="UP001597045">
    <property type="component" value="Unassembled WGS sequence"/>
</dbReference>
<sequence>VLTDATDLRAALTDAIRLIIEGITDPEVQALRNVMTGELRRFPDLGRTWRQRGPVRFAAYFADWLREQTALGRLDVPDPEVAVVQFYGLSVYPHLVAGSFGESLPRDLADRLVTSAVDMFLARYGPTCQMSELPGE</sequence>
<feature type="domain" description="Transcriptional regulator TetR C-terminal Proteobacteria type" evidence="1">
    <location>
        <begin position="11"/>
        <end position="126"/>
    </location>
</feature>